<dbReference type="SFLD" id="SFLDS00029">
    <property type="entry name" value="Radical_SAM"/>
    <property type="match status" value="1"/>
</dbReference>
<dbReference type="InterPro" id="IPR025288">
    <property type="entry name" value="DUF4080"/>
</dbReference>
<evidence type="ECO:0000313" key="8">
    <source>
        <dbReference type="EMBL" id="KXG42901.1"/>
    </source>
</evidence>
<keyword evidence="2" id="KW-0949">S-adenosyl-L-methionine</keyword>
<comment type="caution">
    <text evidence="8">The sequence shown here is derived from an EMBL/GenBank/DDBJ whole genome shotgun (WGS) entry which is preliminary data.</text>
</comment>
<dbReference type="PANTHER" id="PTHR43409">
    <property type="entry name" value="ANAEROBIC MAGNESIUM-PROTOPORPHYRIN IX MONOMETHYL ESTER CYCLASE-RELATED"/>
    <property type="match status" value="1"/>
</dbReference>
<evidence type="ECO:0000259" key="7">
    <source>
        <dbReference type="PROSITE" id="PS51918"/>
    </source>
</evidence>
<keyword evidence="9" id="KW-1185">Reference proteome</keyword>
<dbReference type="PROSITE" id="PS51332">
    <property type="entry name" value="B12_BINDING"/>
    <property type="match status" value="1"/>
</dbReference>
<dbReference type="GO" id="GO:0031419">
    <property type="term" value="F:cobalamin binding"/>
    <property type="evidence" value="ECO:0007669"/>
    <property type="project" value="InterPro"/>
</dbReference>
<keyword evidence="5" id="KW-0411">Iron-sulfur</keyword>
<organism evidence="8 9">
    <name type="scientific">Tepidibacillus decaturensis</name>
    <dbReference type="NCBI Taxonomy" id="1413211"/>
    <lineage>
        <taxon>Bacteria</taxon>
        <taxon>Bacillati</taxon>
        <taxon>Bacillota</taxon>
        <taxon>Bacilli</taxon>
        <taxon>Bacillales</taxon>
        <taxon>Bacillaceae</taxon>
        <taxon>Tepidibacillus</taxon>
    </lineage>
</organism>
<dbReference type="InterPro" id="IPR007197">
    <property type="entry name" value="rSAM"/>
</dbReference>
<dbReference type="InterPro" id="IPR036724">
    <property type="entry name" value="Cobalamin-bd_sf"/>
</dbReference>
<dbReference type="GO" id="GO:0003824">
    <property type="term" value="F:catalytic activity"/>
    <property type="evidence" value="ECO:0007669"/>
    <property type="project" value="InterPro"/>
</dbReference>
<dbReference type="InterPro" id="IPR058240">
    <property type="entry name" value="rSAM_sf"/>
</dbReference>
<evidence type="ECO:0000256" key="4">
    <source>
        <dbReference type="ARBA" id="ARBA00023004"/>
    </source>
</evidence>
<dbReference type="AlphaFoldDB" id="A0A135L1L5"/>
<dbReference type="Pfam" id="PF04055">
    <property type="entry name" value="Radical_SAM"/>
    <property type="match status" value="1"/>
</dbReference>
<dbReference type="Gene3D" id="3.40.50.280">
    <property type="entry name" value="Cobalamin-binding domain"/>
    <property type="match status" value="1"/>
</dbReference>
<protein>
    <submittedName>
        <fullName evidence="8">Radical SAM protein</fullName>
    </submittedName>
</protein>
<dbReference type="STRING" id="1413211.U473_01815"/>
<proteinExistence type="predicted"/>
<dbReference type="SFLD" id="SFLDG01082">
    <property type="entry name" value="B12-binding_domain_containing"/>
    <property type="match status" value="1"/>
</dbReference>
<evidence type="ECO:0000256" key="2">
    <source>
        <dbReference type="ARBA" id="ARBA00022691"/>
    </source>
</evidence>
<dbReference type="Pfam" id="PF02310">
    <property type="entry name" value="B12-binding"/>
    <property type="match status" value="1"/>
</dbReference>
<dbReference type="GO" id="GO:0051539">
    <property type="term" value="F:4 iron, 4 sulfur cluster binding"/>
    <property type="evidence" value="ECO:0007669"/>
    <property type="project" value="UniProtKB-KW"/>
</dbReference>
<dbReference type="CDD" id="cd02068">
    <property type="entry name" value="radical_SAM_B12_BD"/>
    <property type="match status" value="1"/>
</dbReference>
<feature type="domain" description="B12-binding" evidence="6">
    <location>
        <begin position="1"/>
        <end position="134"/>
    </location>
</feature>
<dbReference type="EMBL" id="LSKU01000001">
    <property type="protein sequence ID" value="KXG42901.1"/>
    <property type="molecule type" value="Genomic_DNA"/>
</dbReference>
<dbReference type="CDD" id="cd01335">
    <property type="entry name" value="Radical_SAM"/>
    <property type="match status" value="1"/>
</dbReference>
<dbReference type="Pfam" id="PF13311">
    <property type="entry name" value="DUF4080"/>
    <property type="match status" value="1"/>
</dbReference>
<comment type="cofactor">
    <cofactor evidence="1">
        <name>[4Fe-4S] cluster</name>
        <dbReference type="ChEBI" id="CHEBI:49883"/>
    </cofactor>
</comment>
<accession>A0A135L1L5</accession>
<dbReference type="SMART" id="SM00729">
    <property type="entry name" value="Elp3"/>
    <property type="match status" value="1"/>
</dbReference>
<evidence type="ECO:0000256" key="1">
    <source>
        <dbReference type="ARBA" id="ARBA00001966"/>
    </source>
</evidence>
<dbReference type="InterPro" id="IPR006158">
    <property type="entry name" value="Cobalamin-bd"/>
</dbReference>
<dbReference type="OrthoDB" id="9801424at2"/>
<evidence type="ECO:0000256" key="5">
    <source>
        <dbReference type="ARBA" id="ARBA00023014"/>
    </source>
</evidence>
<dbReference type="SUPFAM" id="SSF52242">
    <property type="entry name" value="Cobalamin (vitamin B12)-binding domain"/>
    <property type="match status" value="1"/>
</dbReference>
<dbReference type="PANTHER" id="PTHR43409:SF16">
    <property type="entry name" value="SLR0320 PROTEIN"/>
    <property type="match status" value="1"/>
</dbReference>
<dbReference type="InterPro" id="IPR051198">
    <property type="entry name" value="BchE-like"/>
</dbReference>
<dbReference type="RefSeq" id="WP_068722786.1">
    <property type="nucleotide sequence ID" value="NZ_LSKU01000001.1"/>
</dbReference>
<keyword evidence="3" id="KW-0479">Metal-binding</keyword>
<evidence type="ECO:0000259" key="6">
    <source>
        <dbReference type="PROSITE" id="PS51332"/>
    </source>
</evidence>
<evidence type="ECO:0000256" key="3">
    <source>
        <dbReference type="ARBA" id="ARBA00022723"/>
    </source>
</evidence>
<dbReference type="SFLD" id="SFLDG01123">
    <property type="entry name" value="methyltransferase_(Class_B)"/>
    <property type="match status" value="1"/>
</dbReference>
<keyword evidence="4" id="KW-0408">Iron</keyword>
<dbReference type="Gene3D" id="3.80.30.20">
    <property type="entry name" value="tm_1862 like domain"/>
    <property type="match status" value="1"/>
</dbReference>
<dbReference type="GO" id="GO:0005829">
    <property type="term" value="C:cytosol"/>
    <property type="evidence" value="ECO:0007669"/>
    <property type="project" value="TreeGrafter"/>
</dbReference>
<evidence type="ECO:0000313" key="9">
    <source>
        <dbReference type="Proteomes" id="UP000070352"/>
    </source>
</evidence>
<dbReference type="InterPro" id="IPR006638">
    <property type="entry name" value="Elp3/MiaA/NifB-like_rSAM"/>
</dbReference>
<feature type="domain" description="Radical SAM core" evidence="7">
    <location>
        <begin position="173"/>
        <end position="388"/>
    </location>
</feature>
<dbReference type="Proteomes" id="UP000070352">
    <property type="component" value="Unassembled WGS sequence"/>
</dbReference>
<dbReference type="SUPFAM" id="SSF102114">
    <property type="entry name" value="Radical SAM enzymes"/>
    <property type="match status" value="1"/>
</dbReference>
<name>A0A135L1L5_9BACI</name>
<sequence>MKVILSTLNAKYIHSSLALRYLKAYSQREFPDIKILEYSIKEPILQMVSEIYQKDPDVVGFSCYIWNIEETIQLIQLLKKVKPEVRIVLGGPEVSYDLDYWFKRVPEIDVIVVGEGEATFLHLLQALKTKRPLDEVLGIAYREGKTYRVNASQPKLDLNEIPSPYKDLDDLQSLKDRIVYFEASRGCPFSCAYCLSSIETGVRYFALERVKEDLLQLIKSGVKLIKFVDRTFNINKKYALEIFQFLIENHQGTVFQFEITADIMKQDVLQYLIDYAPDGIFRFEIGVQSTNEYTNSLVHRRQNFKKLSETVLKLKESTKIDKHLDLIAGLPEEDYASFRKTFNDVFELRPEELQLGFLKMLRGTAIWKEAKKYGYIYMDKAPYEILANNVLSFSDVIRVKRVEEVLDKYWNAQRMNRTIEYLIRYEFTSAFDFFQQFGDYWESKGWNRIGHQLETLYTRLNDFLIDTGIQHLEIAQSLMKLDYFLNFNHKPRKTWWEFTLTKKEQKEMMKDLMEDLNLSENELHKHVMIEVVPIDIEAFLTIGEIKEQNTLLAVYYNPPDKPKYFTKKR</sequence>
<dbReference type="InterPro" id="IPR034466">
    <property type="entry name" value="Methyltransferase_Class_B"/>
</dbReference>
<reference evidence="8 9" key="1">
    <citation type="submission" date="2016-02" db="EMBL/GenBank/DDBJ databases">
        <title>Draft Genome for Tepidibacillus decaturensis nov. sp. Strain Z9, an Anaerobic, Moderately Thermophilic and Heterotrophic Bacterium from Deep Subsurface of the Illinois Basin, USA.</title>
        <authorList>
            <person name="Dong Y."/>
            <person name="Chang J.Y."/>
            <person name="Sanford R."/>
            <person name="Fouke B.W."/>
        </authorList>
    </citation>
    <scope>NUCLEOTIDE SEQUENCE [LARGE SCALE GENOMIC DNA]</scope>
    <source>
        <strain evidence="8 9">Z9</strain>
    </source>
</reference>
<dbReference type="InterPro" id="IPR023404">
    <property type="entry name" value="rSAM_horseshoe"/>
</dbReference>
<gene>
    <name evidence="8" type="ORF">U473_01815</name>
</gene>
<dbReference type="GO" id="GO:0046872">
    <property type="term" value="F:metal ion binding"/>
    <property type="evidence" value="ECO:0007669"/>
    <property type="project" value="UniProtKB-KW"/>
</dbReference>
<dbReference type="PROSITE" id="PS51918">
    <property type="entry name" value="RADICAL_SAM"/>
    <property type="match status" value="1"/>
</dbReference>